<dbReference type="Gene3D" id="3.40.50.720">
    <property type="entry name" value="NAD(P)-binding Rossmann-like Domain"/>
    <property type="match status" value="1"/>
</dbReference>
<organism evidence="2 3">
    <name type="scientific">Metabacillus flavus</name>
    <dbReference type="NCBI Taxonomy" id="2823519"/>
    <lineage>
        <taxon>Bacteria</taxon>
        <taxon>Bacillati</taxon>
        <taxon>Bacillota</taxon>
        <taxon>Bacilli</taxon>
        <taxon>Bacillales</taxon>
        <taxon>Bacillaceae</taxon>
        <taxon>Metabacillus</taxon>
    </lineage>
</organism>
<dbReference type="InterPro" id="IPR036291">
    <property type="entry name" value="NAD(P)-bd_dom_sf"/>
</dbReference>
<sequence>MKYALITGASGGIGSRIAAKLADEGWNLYLHYHRNKDKAEHLKKELENKGISCLTVQGDLSTKDGVNGVLGKISHPIQLLVLSSGTAPYGLITDLDDEEIQAQVQLHVTSPFLLAKSLIPDMVAAKKGSIVAITSIWGEKGASCEVLYSMVKGGQNTFVKALAKELAPSGIRVNAVSPGAVDTGMLSNFTEEDLREMAEDIPAGRIGRPEEIADAVCFLASEKSSYITGHILSVNGGWD</sequence>
<dbReference type="PANTHER" id="PTHR42879">
    <property type="entry name" value="3-OXOACYL-(ACYL-CARRIER-PROTEIN) REDUCTASE"/>
    <property type="match status" value="1"/>
</dbReference>
<evidence type="ECO:0000313" key="3">
    <source>
        <dbReference type="Proteomes" id="UP000682403"/>
    </source>
</evidence>
<evidence type="ECO:0000256" key="1">
    <source>
        <dbReference type="ARBA" id="ARBA00006484"/>
    </source>
</evidence>
<dbReference type="PANTHER" id="PTHR42879:SF2">
    <property type="entry name" value="3-OXOACYL-[ACYL-CARRIER-PROTEIN] REDUCTASE FABG"/>
    <property type="match status" value="1"/>
</dbReference>
<gene>
    <name evidence="2" type="ORF">J9317_09800</name>
</gene>
<comment type="caution">
    <text evidence="2">The sequence shown here is derived from an EMBL/GenBank/DDBJ whole genome shotgun (WGS) entry which is preliminary data.</text>
</comment>
<dbReference type="NCBIfam" id="NF047420">
    <property type="entry name" value="EF_P_mod_YmfI"/>
    <property type="match status" value="1"/>
</dbReference>
<dbReference type="EMBL" id="JAGVRK010000001">
    <property type="protein sequence ID" value="MBS2969053.1"/>
    <property type="molecule type" value="Genomic_DNA"/>
</dbReference>
<proteinExistence type="inferred from homology"/>
<dbReference type="CDD" id="cd05233">
    <property type="entry name" value="SDR_c"/>
    <property type="match status" value="1"/>
</dbReference>
<reference evidence="2 3" key="1">
    <citation type="submission" date="2021-04" db="EMBL/GenBank/DDBJ databases">
        <title>Metabacillus sp. strain KIGAM252 whole genome sequence.</title>
        <authorList>
            <person name="Seo M.-J."/>
            <person name="Cho E.-S."/>
            <person name="Hwang C.Y."/>
            <person name="Yoon D.J."/>
        </authorList>
    </citation>
    <scope>NUCLEOTIDE SEQUENCE [LARGE SCALE GENOMIC DNA]</scope>
    <source>
        <strain evidence="2 3">KIGAM252</strain>
    </source>
</reference>
<dbReference type="SUPFAM" id="SSF51735">
    <property type="entry name" value="NAD(P)-binding Rossmann-fold domains"/>
    <property type="match status" value="1"/>
</dbReference>
<dbReference type="Pfam" id="PF13561">
    <property type="entry name" value="adh_short_C2"/>
    <property type="match status" value="1"/>
</dbReference>
<dbReference type="InterPro" id="IPR002347">
    <property type="entry name" value="SDR_fam"/>
</dbReference>
<name>A0ABS5LEP0_9BACI</name>
<dbReference type="PRINTS" id="PR00081">
    <property type="entry name" value="GDHRDH"/>
</dbReference>
<keyword evidence="3" id="KW-1185">Reference proteome</keyword>
<dbReference type="Proteomes" id="UP000682403">
    <property type="component" value="Unassembled WGS sequence"/>
</dbReference>
<dbReference type="RefSeq" id="WP_211558205.1">
    <property type="nucleotide sequence ID" value="NZ_JAGVRK010000001.1"/>
</dbReference>
<protein>
    <submittedName>
        <fullName evidence="2">SDR family oxidoreductase</fullName>
    </submittedName>
</protein>
<comment type="similarity">
    <text evidence="1">Belongs to the short-chain dehydrogenases/reductases (SDR) family.</text>
</comment>
<accession>A0ABS5LEP0</accession>
<dbReference type="InterPro" id="IPR050259">
    <property type="entry name" value="SDR"/>
</dbReference>
<evidence type="ECO:0000313" key="2">
    <source>
        <dbReference type="EMBL" id="MBS2969053.1"/>
    </source>
</evidence>